<reference evidence="2 3" key="1">
    <citation type="journal article" date="2022" name="G3 (Bethesda)">
        <title>Whole-genome sequence and methylome profiling of the almond [Prunus dulcis (Mill.) D.A. Webb] cultivar 'Nonpareil'.</title>
        <authorList>
            <person name="D'Amico-Willman K.M."/>
            <person name="Ouma W.Z."/>
            <person name="Meulia T."/>
            <person name="Sideli G.M."/>
            <person name="Gradziel T.M."/>
            <person name="Fresnedo-Ramirez J."/>
        </authorList>
    </citation>
    <scope>NUCLEOTIDE SEQUENCE [LARGE SCALE GENOMIC DNA]</scope>
    <source>
        <strain evidence="2">Clone GOH B32 T37-40</strain>
    </source>
</reference>
<dbReference type="EMBL" id="JAJFAZ020000006">
    <property type="protein sequence ID" value="KAI5324745.1"/>
    <property type="molecule type" value="Genomic_DNA"/>
</dbReference>
<evidence type="ECO:0000313" key="2">
    <source>
        <dbReference type="EMBL" id="KAI5324745.1"/>
    </source>
</evidence>
<dbReference type="Pfam" id="PF07727">
    <property type="entry name" value="RVT_2"/>
    <property type="match status" value="1"/>
</dbReference>
<proteinExistence type="predicted"/>
<sequence>MSLPPGYSVTGDVGNLCILKKVLYGLKQSPRAWFGRFTAAMRKFGYQHADTDHTLFIKHRASKVTLLFIYVDDMSVTGDDTVEIEELQKHLASEFETKDLGSLKYFFRSGSHLI</sequence>
<evidence type="ECO:0000313" key="3">
    <source>
        <dbReference type="Proteomes" id="UP001054821"/>
    </source>
</evidence>
<dbReference type="InterPro" id="IPR043502">
    <property type="entry name" value="DNA/RNA_pol_sf"/>
</dbReference>
<accession>A0AAD4YX99</accession>
<protein>
    <recommendedName>
        <fullName evidence="1">Reverse transcriptase Ty1/copia-type domain-containing protein</fullName>
    </recommendedName>
</protein>
<gene>
    <name evidence="2" type="ORF">L3X38_033818</name>
</gene>
<dbReference type="SUPFAM" id="SSF56672">
    <property type="entry name" value="DNA/RNA polymerases"/>
    <property type="match status" value="1"/>
</dbReference>
<evidence type="ECO:0000259" key="1">
    <source>
        <dbReference type="Pfam" id="PF07727"/>
    </source>
</evidence>
<comment type="caution">
    <text evidence="2">The sequence shown here is derived from an EMBL/GenBank/DDBJ whole genome shotgun (WGS) entry which is preliminary data.</text>
</comment>
<dbReference type="AlphaFoldDB" id="A0AAD4YX99"/>
<feature type="domain" description="Reverse transcriptase Ty1/copia-type" evidence="1">
    <location>
        <begin position="2"/>
        <end position="107"/>
    </location>
</feature>
<dbReference type="Proteomes" id="UP001054821">
    <property type="component" value="Chromosome 6"/>
</dbReference>
<name>A0AAD4YX99_PRUDU</name>
<organism evidence="2 3">
    <name type="scientific">Prunus dulcis</name>
    <name type="common">Almond</name>
    <name type="synonym">Amygdalus dulcis</name>
    <dbReference type="NCBI Taxonomy" id="3755"/>
    <lineage>
        <taxon>Eukaryota</taxon>
        <taxon>Viridiplantae</taxon>
        <taxon>Streptophyta</taxon>
        <taxon>Embryophyta</taxon>
        <taxon>Tracheophyta</taxon>
        <taxon>Spermatophyta</taxon>
        <taxon>Magnoliopsida</taxon>
        <taxon>eudicotyledons</taxon>
        <taxon>Gunneridae</taxon>
        <taxon>Pentapetalae</taxon>
        <taxon>rosids</taxon>
        <taxon>fabids</taxon>
        <taxon>Rosales</taxon>
        <taxon>Rosaceae</taxon>
        <taxon>Amygdaloideae</taxon>
        <taxon>Amygdaleae</taxon>
        <taxon>Prunus</taxon>
    </lineage>
</organism>
<dbReference type="InterPro" id="IPR013103">
    <property type="entry name" value="RVT_2"/>
</dbReference>
<keyword evidence="3" id="KW-1185">Reference proteome</keyword>